<evidence type="ECO:0000256" key="2">
    <source>
        <dbReference type="ARBA" id="ARBA00023002"/>
    </source>
</evidence>
<dbReference type="GO" id="GO:0016491">
    <property type="term" value="F:oxidoreductase activity"/>
    <property type="evidence" value="ECO:0007669"/>
    <property type="project" value="UniProtKB-KW"/>
</dbReference>
<comment type="caution">
    <text evidence="4">The sequence shown here is derived from an EMBL/GenBank/DDBJ whole genome shotgun (WGS) entry which is preliminary data.</text>
</comment>
<evidence type="ECO:0000256" key="1">
    <source>
        <dbReference type="ARBA" id="ARBA00006484"/>
    </source>
</evidence>
<keyword evidence="2" id="KW-0560">Oxidoreductase</keyword>
<dbReference type="PANTHER" id="PTHR24321">
    <property type="entry name" value="DEHYDROGENASES, SHORT CHAIN"/>
    <property type="match status" value="1"/>
</dbReference>
<gene>
    <name evidence="4" type="ORF">C5E45_30335</name>
</gene>
<dbReference type="PROSITE" id="PS00061">
    <property type="entry name" value="ADH_SHORT"/>
    <property type="match status" value="1"/>
</dbReference>
<dbReference type="Pfam" id="PF00106">
    <property type="entry name" value="adh_short"/>
    <property type="match status" value="1"/>
</dbReference>
<dbReference type="AlphaFoldDB" id="A0A2S6AH26"/>
<evidence type="ECO:0000313" key="4">
    <source>
        <dbReference type="EMBL" id="PPJ34530.1"/>
    </source>
</evidence>
<name>A0A2S6AH26_9NOCA</name>
<dbReference type="EMBL" id="PSZC01000031">
    <property type="protein sequence ID" value="PPJ34530.1"/>
    <property type="molecule type" value="Genomic_DNA"/>
</dbReference>
<accession>A0A2S6AH26</accession>
<dbReference type="InterPro" id="IPR036291">
    <property type="entry name" value="NAD(P)-bd_dom_sf"/>
</dbReference>
<sequence length="256" mass="26421">MERFADRRVLITGAGSGIGRATVHRILSEGGTVVAADVNEAGLAETAKRAAEKGSADRLTTVTIDISDESSVQAGVATAVETLGGLDALVNAAGILRSAHTHEMSLADWNRIITTNLTGTFLMIRESLPALLDSGRGVIVNFASTSTYFAHPYMAAYAASKGGIMSMTHALASEYSKQNLRAVAVAPGSISSDMTDGRGPGLPEDADFSLFTKLMPMLGQGFASPDTVAGVVAMLASDDGAFITGTEVRIDGGTHA</sequence>
<dbReference type="Gene3D" id="3.40.50.720">
    <property type="entry name" value="NAD(P)-binding Rossmann-like Domain"/>
    <property type="match status" value="1"/>
</dbReference>
<organism evidence="4 5">
    <name type="scientific">Nocardia nova</name>
    <dbReference type="NCBI Taxonomy" id="37330"/>
    <lineage>
        <taxon>Bacteria</taxon>
        <taxon>Bacillati</taxon>
        <taxon>Actinomycetota</taxon>
        <taxon>Actinomycetes</taxon>
        <taxon>Mycobacteriales</taxon>
        <taxon>Nocardiaceae</taxon>
        <taxon>Nocardia</taxon>
    </lineage>
</organism>
<evidence type="ECO:0000256" key="3">
    <source>
        <dbReference type="RuleBase" id="RU000363"/>
    </source>
</evidence>
<dbReference type="CDD" id="cd05233">
    <property type="entry name" value="SDR_c"/>
    <property type="match status" value="1"/>
</dbReference>
<dbReference type="InterPro" id="IPR020904">
    <property type="entry name" value="Sc_DH/Rdtase_CS"/>
</dbReference>
<dbReference type="PRINTS" id="PR00080">
    <property type="entry name" value="SDRFAMILY"/>
</dbReference>
<proteinExistence type="inferred from homology"/>
<comment type="similarity">
    <text evidence="1 3">Belongs to the short-chain dehydrogenases/reductases (SDR) family.</text>
</comment>
<reference evidence="4 5" key="1">
    <citation type="submission" date="2018-02" db="EMBL/GenBank/DDBJ databases">
        <title>8 Nocardia nova and 1 Nocardia cyriacigeorgica strain used for evolution to TMP-SMX.</title>
        <authorList>
            <person name="Mehta H."/>
            <person name="Weng J."/>
            <person name="Shamoo Y."/>
        </authorList>
    </citation>
    <scope>NUCLEOTIDE SEQUENCE [LARGE SCALE GENOMIC DNA]</scope>
    <source>
        <strain evidence="4 5">MDA3139</strain>
    </source>
</reference>
<dbReference type="SUPFAM" id="SSF51735">
    <property type="entry name" value="NAD(P)-binding Rossmann-fold domains"/>
    <property type="match status" value="1"/>
</dbReference>
<dbReference type="InterPro" id="IPR002347">
    <property type="entry name" value="SDR_fam"/>
</dbReference>
<dbReference type="Proteomes" id="UP000239874">
    <property type="component" value="Unassembled WGS sequence"/>
</dbReference>
<dbReference type="PRINTS" id="PR00081">
    <property type="entry name" value="GDHRDH"/>
</dbReference>
<protein>
    <submittedName>
        <fullName evidence="4">Short-chain dehydrogenase</fullName>
    </submittedName>
</protein>
<dbReference type="OrthoDB" id="7064009at2"/>
<dbReference type="PANTHER" id="PTHR24321:SF14">
    <property type="entry name" value="SHORT-CHAIN TYPE DEHYDROGENASE_REDUCTASE BLR2146-RELATED"/>
    <property type="match status" value="1"/>
</dbReference>
<evidence type="ECO:0000313" key="5">
    <source>
        <dbReference type="Proteomes" id="UP000239874"/>
    </source>
</evidence>
<dbReference type="RefSeq" id="WP_104378851.1">
    <property type="nucleotide sequence ID" value="NZ_PSZC01000031.1"/>
</dbReference>
<dbReference type="FunFam" id="3.40.50.720:FF:000084">
    <property type="entry name" value="Short-chain dehydrogenase reductase"/>
    <property type="match status" value="1"/>
</dbReference>